<organism evidence="1">
    <name type="scientific">Timema genevievae</name>
    <name type="common">Walking stick</name>
    <dbReference type="NCBI Taxonomy" id="629358"/>
    <lineage>
        <taxon>Eukaryota</taxon>
        <taxon>Metazoa</taxon>
        <taxon>Ecdysozoa</taxon>
        <taxon>Arthropoda</taxon>
        <taxon>Hexapoda</taxon>
        <taxon>Insecta</taxon>
        <taxon>Pterygota</taxon>
        <taxon>Neoptera</taxon>
        <taxon>Polyneoptera</taxon>
        <taxon>Phasmatodea</taxon>
        <taxon>Timematodea</taxon>
        <taxon>Timematoidea</taxon>
        <taxon>Timematidae</taxon>
        <taxon>Timema</taxon>
    </lineage>
</organism>
<reference evidence="1" key="1">
    <citation type="submission" date="2020-11" db="EMBL/GenBank/DDBJ databases">
        <authorList>
            <person name="Tran Van P."/>
        </authorList>
    </citation>
    <scope>NUCLEOTIDE SEQUENCE</scope>
</reference>
<dbReference type="EMBL" id="OE840046">
    <property type="protein sequence ID" value="CAD7589347.1"/>
    <property type="molecule type" value="Genomic_DNA"/>
</dbReference>
<name>A0A7R9PJU2_TIMGE</name>
<dbReference type="InterPro" id="IPR007884">
    <property type="entry name" value="METL9"/>
</dbReference>
<gene>
    <name evidence="1" type="ORF">TGEB3V08_LOCUS3307</name>
</gene>
<dbReference type="Pfam" id="PF05219">
    <property type="entry name" value="DREV"/>
    <property type="match status" value="1"/>
</dbReference>
<dbReference type="GO" id="GO:0106370">
    <property type="term" value="F:protein-L-histidine N-pros-methyltransferase activity"/>
    <property type="evidence" value="ECO:0007669"/>
    <property type="project" value="InterPro"/>
</dbReference>
<evidence type="ECO:0000313" key="1">
    <source>
        <dbReference type="EMBL" id="CAD7589347.1"/>
    </source>
</evidence>
<dbReference type="PANTHER" id="PTHR12890:SF0">
    <property type="entry name" value="PROTEIN-L-HISTIDINE N-PROS-METHYLTRANSFERASE"/>
    <property type="match status" value="1"/>
</dbReference>
<sequence length="228" mass="25499">MTGRLEFESWPGVLKRETGRECGVAGFVRRNKKPQGRLGGPRRATTVADANLDPYHGVGWYAVDRSKLPEPVLSRFLQLSPDHETEQFLEEAVHKSDWVFTQLWHSVARSFLGFFMTQTSINGSAGKPTIDYGSGQLAAANWAPRRLGARDTCPSPRQELTLTPDGELAFLSHTWRLTILPASVTERSKPLRSYSRDGLACCRQGDWASYLGRDTPRCPGRRPEDVVL</sequence>
<proteinExistence type="predicted"/>
<dbReference type="AlphaFoldDB" id="A0A7R9PJU2"/>
<protein>
    <submittedName>
        <fullName evidence="1">Uncharacterized protein</fullName>
    </submittedName>
</protein>
<dbReference type="PANTHER" id="PTHR12890">
    <property type="entry name" value="DREV PROTEIN"/>
    <property type="match status" value="1"/>
</dbReference>
<accession>A0A7R9PJU2</accession>